<dbReference type="EMBL" id="JACVVK020000063">
    <property type="protein sequence ID" value="KAK7496939.1"/>
    <property type="molecule type" value="Genomic_DNA"/>
</dbReference>
<evidence type="ECO:0008006" key="3">
    <source>
        <dbReference type="Google" id="ProtNLM"/>
    </source>
</evidence>
<dbReference type="Proteomes" id="UP001519460">
    <property type="component" value="Unassembled WGS sequence"/>
</dbReference>
<name>A0ABD0LBX9_9CAEN</name>
<reference evidence="1 2" key="1">
    <citation type="journal article" date="2023" name="Sci. Data">
        <title>Genome assembly of the Korean intertidal mud-creeper Batillaria attramentaria.</title>
        <authorList>
            <person name="Patra A.K."/>
            <person name="Ho P.T."/>
            <person name="Jun S."/>
            <person name="Lee S.J."/>
            <person name="Kim Y."/>
            <person name="Won Y.J."/>
        </authorList>
    </citation>
    <scope>NUCLEOTIDE SEQUENCE [LARGE SCALE GENOMIC DNA]</scope>
    <source>
        <strain evidence="1">Wonlab-2016</strain>
    </source>
</reference>
<proteinExistence type="predicted"/>
<protein>
    <recommendedName>
        <fullName evidence="3">Hydrophobin</fullName>
    </recommendedName>
</protein>
<accession>A0ABD0LBX9</accession>
<evidence type="ECO:0000313" key="2">
    <source>
        <dbReference type="Proteomes" id="UP001519460"/>
    </source>
</evidence>
<gene>
    <name evidence="1" type="ORF">BaRGS_00011919</name>
</gene>
<comment type="caution">
    <text evidence="1">The sequence shown here is derived from an EMBL/GenBank/DDBJ whole genome shotgun (WGS) entry which is preliminary data.</text>
</comment>
<evidence type="ECO:0000313" key="1">
    <source>
        <dbReference type="EMBL" id="KAK7496939.1"/>
    </source>
</evidence>
<keyword evidence="2" id="KW-1185">Reference proteome</keyword>
<dbReference type="AlphaFoldDB" id="A0ABD0LBX9"/>
<sequence>MFLTLREFLLELDGGGGGGEGCTNSLQSQDRCKVQAVCTLITSFKQLFPALASSASLENACRINSTSGCCGRAERVKWHIKSIPLKSN</sequence>
<organism evidence="1 2">
    <name type="scientific">Batillaria attramentaria</name>
    <dbReference type="NCBI Taxonomy" id="370345"/>
    <lineage>
        <taxon>Eukaryota</taxon>
        <taxon>Metazoa</taxon>
        <taxon>Spiralia</taxon>
        <taxon>Lophotrochozoa</taxon>
        <taxon>Mollusca</taxon>
        <taxon>Gastropoda</taxon>
        <taxon>Caenogastropoda</taxon>
        <taxon>Sorbeoconcha</taxon>
        <taxon>Cerithioidea</taxon>
        <taxon>Batillariidae</taxon>
        <taxon>Batillaria</taxon>
    </lineage>
</organism>